<comment type="caution">
    <text evidence="2">The sequence shown here is derived from an EMBL/GenBank/DDBJ whole genome shotgun (WGS) entry which is preliminary data.</text>
</comment>
<accession>A0A8H6MD31</accession>
<sequence>MVRLLRARRECVDGPVSLPSGVAKSPYLLFTPFFSVAFYSLYCLFTRPRLVTPSSSSSLQQKSKSSPPKLNYVTPIPLQYPSLALQSLRVFWSAMLVFDPLLWSEIWW</sequence>
<dbReference type="OrthoDB" id="3045375at2759"/>
<keyword evidence="3" id="KW-1185">Reference proteome</keyword>
<reference evidence="2 3" key="1">
    <citation type="submission" date="2020-07" db="EMBL/GenBank/DDBJ databases">
        <title>Comparative genomics of pyrophilous fungi reveals a link between fire events and developmental genes.</title>
        <authorList>
            <consortium name="DOE Joint Genome Institute"/>
            <person name="Steindorff A.S."/>
            <person name="Carver A."/>
            <person name="Calhoun S."/>
            <person name="Stillman K."/>
            <person name="Liu H."/>
            <person name="Lipzen A."/>
            <person name="Pangilinan J."/>
            <person name="Labutti K."/>
            <person name="Bruns T.D."/>
            <person name="Grigoriev I.V."/>
        </authorList>
    </citation>
    <scope>NUCLEOTIDE SEQUENCE [LARGE SCALE GENOMIC DNA]</scope>
    <source>
        <strain evidence="2 3">CBS 144469</strain>
    </source>
</reference>
<dbReference type="Proteomes" id="UP000521943">
    <property type="component" value="Unassembled WGS sequence"/>
</dbReference>
<dbReference type="GO" id="GO:0004506">
    <property type="term" value="F:squalene monooxygenase activity"/>
    <property type="evidence" value="ECO:0007669"/>
    <property type="project" value="InterPro"/>
</dbReference>
<dbReference type="Pfam" id="PF08491">
    <property type="entry name" value="SE"/>
    <property type="match status" value="1"/>
</dbReference>
<dbReference type="AlphaFoldDB" id="A0A8H6MD31"/>
<dbReference type="EMBL" id="JACGCI010000011">
    <property type="protein sequence ID" value="KAF6760701.1"/>
    <property type="molecule type" value="Genomic_DNA"/>
</dbReference>
<gene>
    <name evidence="2" type="ORF">DFP72DRAFT_54679</name>
</gene>
<proteinExistence type="predicted"/>
<evidence type="ECO:0000313" key="3">
    <source>
        <dbReference type="Proteomes" id="UP000521943"/>
    </source>
</evidence>
<name>A0A8H6MD31_9AGAR</name>
<evidence type="ECO:0000313" key="2">
    <source>
        <dbReference type="EMBL" id="KAF6760701.1"/>
    </source>
</evidence>
<organism evidence="2 3">
    <name type="scientific">Ephemerocybe angulata</name>
    <dbReference type="NCBI Taxonomy" id="980116"/>
    <lineage>
        <taxon>Eukaryota</taxon>
        <taxon>Fungi</taxon>
        <taxon>Dikarya</taxon>
        <taxon>Basidiomycota</taxon>
        <taxon>Agaricomycotina</taxon>
        <taxon>Agaricomycetes</taxon>
        <taxon>Agaricomycetidae</taxon>
        <taxon>Agaricales</taxon>
        <taxon>Agaricineae</taxon>
        <taxon>Psathyrellaceae</taxon>
        <taxon>Ephemerocybe</taxon>
    </lineage>
</organism>
<dbReference type="InterPro" id="IPR013698">
    <property type="entry name" value="Squalene_epoxidase"/>
</dbReference>
<feature type="domain" description="Squalene epoxidase" evidence="1">
    <location>
        <begin position="9"/>
        <end position="49"/>
    </location>
</feature>
<dbReference type="GO" id="GO:0050660">
    <property type="term" value="F:flavin adenine dinucleotide binding"/>
    <property type="evidence" value="ECO:0007669"/>
    <property type="project" value="InterPro"/>
</dbReference>
<dbReference type="GO" id="GO:0016020">
    <property type="term" value="C:membrane"/>
    <property type="evidence" value="ECO:0007669"/>
    <property type="project" value="InterPro"/>
</dbReference>
<protein>
    <recommendedName>
        <fullName evidence="1">Squalene epoxidase domain-containing protein</fullName>
    </recommendedName>
</protein>
<evidence type="ECO:0000259" key="1">
    <source>
        <dbReference type="Pfam" id="PF08491"/>
    </source>
</evidence>